<name>A0A3R7Q076_9TRYP</name>
<evidence type="ECO:0008006" key="4">
    <source>
        <dbReference type="Google" id="ProtNLM"/>
    </source>
</evidence>
<dbReference type="GeneID" id="40313702"/>
<gene>
    <name evidence="2" type="ORF">Tco025E_00091</name>
</gene>
<organism evidence="2 3">
    <name type="scientific">Trypanosoma conorhini</name>
    <dbReference type="NCBI Taxonomy" id="83891"/>
    <lineage>
        <taxon>Eukaryota</taxon>
        <taxon>Discoba</taxon>
        <taxon>Euglenozoa</taxon>
        <taxon>Kinetoplastea</taxon>
        <taxon>Metakinetoplastina</taxon>
        <taxon>Trypanosomatida</taxon>
        <taxon>Trypanosomatidae</taxon>
        <taxon>Trypanosoma</taxon>
    </lineage>
</organism>
<feature type="chain" id="PRO_5018688282" description="Secreted protein" evidence="1">
    <location>
        <begin position="25"/>
        <end position="111"/>
    </location>
</feature>
<dbReference type="RefSeq" id="XP_029232913.1">
    <property type="nucleotide sequence ID" value="XM_029367040.1"/>
</dbReference>
<protein>
    <recommendedName>
        <fullName evidence="4">Secreted protein</fullName>
    </recommendedName>
</protein>
<dbReference type="Proteomes" id="UP000284403">
    <property type="component" value="Unassembled WGS sequence"/>
</dbReference>
<evidence type="ECO:0000256" key="1">
    <source>
        <dbReference type="SAM" id="SignalP"/>
    </source>
</evidence>
<sequence length="111" mass="13221">MCVCLCVMLLPSFFLFRAPQRQHARRCVCVCVRVNARGEPGREKHPPQARKQTMHRREQKFFFTSHYFTHTVDASATHTHAHRDTDAYMRERVMHRAKCTCMQCIYVHTQR</sequence>
<dbReference type="EMBL" id="MKKU01000001">
    <property type="protein sequence ID" value="RNF27707.1"/>
    <property type="molecule type" value="Genomic_DNA"/>
</dbReference>
<comment type="caution">
    <text evidence="2">The sequence shown here is derived from an EMBL/GenBank/DDBJ whole genome shotgun (WGS) entry which is preliminary data.</text>
</comment>
<reference evidence="2 3" key="1">
    <citation type="journal article" date="2018" name="BMC Genomics">
        <title>Genomic comparison of Trypanosoma conorhini and Trypanosoma rangeli to Trypanosoma cruzi strains of high and low virulence.</title>
        <authorList>
            <person name="Bradwell K.R."/>
            <person name="Koparde V.N."/>
            <person name="Matveyev A.V."/>
            <person name="Serrano M.G."/>
            <person name="Alves J.M."/>
            <person name="Parikh H."/>
            <person name="Huang B."/>
            <person name="Lee V."/>
            <person name="Espinosa-Alvarez O."/>
            <person name="Ortiz P.A."/>
            <person name="Costa-Martins A.G."/>
            <person name="Teixeira M.M."/>
            <person name="Buck G.A."/>
        </authorList>
    </citation>
    <scope>NUCLEOTIDE SEQUENCE [LARGE SCALE GENOMIC DNA]</scope>
    <source>
        <strain evidence="2 3">025E</strain>
    </source>
</reference>
<proteinExistence type="predicted"/>
<feature type="signal peptide" evidence="1">
    <location>
        <begin position="1"/>
        <end position="24"/>
    </location>
</feature>
<dbReference type="AlphaFoldDB" id="A0A3R7Q076"/>
<accession>A0A3R7Q076</accession>
<keyword evidence="1" id="KW-0732">Signal</keyword>
<evidence type="ECO:0000313" key="2">
    <source>
        <dbReference type="EMBL" id="RNF27707.1"/>
    </source>
</evidence>
<evidence type="ECO:0000313" key="3">
    <source>
        <dbReference type="Proteomes" id="UP000284403"/>
    </source>
</evidence>
<keyword evidence="3" id="KW-1185">Reference proteome</keyword>